<evidence type="ECO:0000313" key="8">
    <source>
        <dbReference type="EMBL" id="CUQ06481.1"/>
    </source>
</evidence>
<dbReference type="SUPFAM" id="SSF53686">
    <property type="entry name" value="Tryptophan synthase beta subunit-like PLP-dependent enzymes"/>
    <property type="match status" value="1"/>
</dbReference>
<keyword evidence="3 5" id="KW-0663">Pyridoxal phosphate</keyword>
<evidence type="ECO:0000259" key="6">
    <source>
        <dbReference type="Pfam" id="PF00291"/>
    </source>
</evidence>
<dbReference type="GO" id="GO:0004795">
    <property type="term" value="F:threonine synthase activity"/>
    <property type="evidence" value="ECO:0007669"/>
    <property type="project" value="UniProtKB-UniRule"/>
</dbReference>
<comment type="cofactor">
    <cofactor evidence="1 5">
        <name>pyridoxal 5'-phosphate</name>
        <dbReference type="ChEBI" id="CHEBI:597326"/>
    </cofactor>
</comment>
<evidence type="ECO:0000256" key="2">
    <source>
        <dbReference type="ARBA" id="ARBA00005517"/>
    </source>
</evidence>
<dbReference type="EC" id="4.2.3.1" evidence="4"/>
<gene>
    <name evidence="8" type="primary">thrC</name>
    <name evidence="8" type="ORF">ERS852568_01740</name>
</gene>
<evidence type="ECO:0000256" key="4">
    <source>
        <dbReference type="NCBIfam" id="TIGR00260"/>
    </source>
</evidence>
<dbReference type="PANTHER" id="PTHR43515">
    <property type="entry name" value="THREONINE SYNTHASE-LIKE 1"/>
    <property type="match status" value="1"/>
</dbReference>
<dbReference type="CDD" id="cd01560">
    <property type="entry name" value="Thr-synth_2"/>
    <property type="match status" value="1"/>
</dbReference>
<dbReference type="InterPro" id="IPR029144">
    <property type="entry name" value="Thr_synth_N"/>
</dbReference>
<dbReference type="AlphaFoldDB" id="A0A174TDD0"/>
<dbReference type="Gene3D" id="3.40.50.1100">
    <property type="match status" value="2"/>
</dbReference>
<organism evidence="8 9">
    <name type="scientific">Clostridium baratii</name>
    <dbReference type="NCBI Taxonomy" id="1561"/>
    <lineage>
        <taxon>Bacteria</taxon>
        <taxon>Bacillati</taxon>
        <taxon>Bacillota</taxon>
        <taxon>Clostridia</taxon>
        <taxon>Eubacteriales</taxon>
        <taxon>Clostridiaceae</taxon>
        <taxon>Clostridium</taxon>
    </lineage>
</organism>
<evidence type="ECO:0000256" key="3">
    <source>
        <dbReference type="ARBA" id="ARBA00022898"/>
    </source>
</evidence>
<dbReference type="InterPro" id="IPR001926">
    <property type="entry name" value="TrpB-like_PALP"/>
</dbReference>
<feature type="domain" description="Tryptophan synthase beta chain-like PALP" evidence="6">
    <location>
        <begin position="100"/>
        <end position="337"/>
    </location>
</feature>
<dbReference type="InterPro" id="IPR037158">
    <property type="entry name" value="Thr_synth_N_sf"/>
</dbReference>
<feature type="modified residue" description="N6-(pyridoxal phosphate)lysine" evidence="5">
    <location>
        <position position="108"/>
    </location>
</feature>
<evidence type="ECO:0000259" key="7">
    <source>
        <dbReference type="Pfam" id="PF14821"/>
    </source>
</evidence>
<name>A0A174TDD0_9CLOT</name>
<dbReference type="PANTHER" id="PTHR43515:SF1">
    <property type="entry name" value="THREONINE SYNTHASE-LIKE 1"/>
    <property type="match status" value="1"/>
</dbReference>
<feature type="domain" description="Threonine synthase N-terminal" evidence="7">
    <location>
        <begin position="9"/>
        <end position="84"/>
    </location>
</feature>
<protein>
    <recommendedName>
        <fullName evidence="4">Threonine synthase</fullName>
        <ecNumber evidence="4">4.2.3.1</ecNumber>
    </recommendedName>
</protein>
<dbReference type="GO" id="GO:0009088">
    <property type="term" value="P:threonine biosynthetic process"/>
    <property type="evidence" value="ECO:0007669"/>
    <property type="project" value="UniProtKB-UniRule"/>
</dbReference>
<evidence type="ECO:0000256" key="5">
    <source>
        <dbReference type="PIRSR" id="PIRSR604450-51"/>
    </source>
</evidence>
<evidence type="ECO:0000256" key="1">
    <source>
        <dbReference type="ARBA" id="ARBA00001933"/>
    </source>
</evidence>
<dbReference type="Proteomes" id="UP000095563">
    <property type="component" value="Unassembled WGS sequence"/>
</dbReference>
<dbReference type="InterPro" id="IPR004450">
    <property type="entry name" value="Thr_synthase-like"/>
</dbReference>
<sequence length="496" mass="56405">MIWGGYMDFRSTRGAEVGIKSSEAIIKGIAKDGGLFVPDSFKNIYNSLVSKRKASYEEIAFSIIKEFFTDIKEENLKHAINNAYKDRFDAKVENEFLELYHGPTCAFKDAALLFLPQIMKEAKGVCKVSEEIVILTATSGDTGKAALSGFKDVEGVKVVVYYPEDGVSEIQKRQMITQEGKNLKVIAIKENFDNAQKGVKDIFNDSKFKEELKNKGYILSSANSINIGRLIPQIVYYFYGYFNLINNGQIKEGEEINVAVPTGNFGNILAAYYSKKMGLPIHKFICASNENNVLTDFFNTGIYNKKRELILTESPSMDILVSSNLERLLYEACGRDPEEVNRLMNNLSEKGVYEINDKMREFLSDFYGDFSTKKEVYESIKKEFSEKNYLMDTHTAVAYSVYNKYKSKTNDERQVLIASTASPYKFPRSICNALGMNVEDMDDFEVLNKLSKETNTKIPNCLLELKNKDIRHKEVCNKEDMKKAIVSYLEGNKNYD</sequence>
<accession>A0A174TDD0</accession>
<dbReference type="GO" id="GO:0005737">
    <property type="term" value="C:cytoplasm"/>
    <property type="evidence" value="ECO:0007669"/>
    <property type="project" value="TreeGrafter"/>
</dbReference>
<dbReference type="Pfam" id="PF24857">
    <property type="entry name" value="THR4_C"/>
    <property type="match status" value="1"/>
</dbReference>
<dbReference type="Pfam" id="PF14821">
    <property type="entry name" value="Thr_synth_N"/>
    <property type="match status" value="1"/>
</dbReference>
<proteinExistence type="inferred from homology"/>
<dbReference type="NCBIfam" id="TIGR00260">
    <property type="entry name" value="thrC"/>
    <property type="match status" value="1"/>
</dbReference>
<dbReference type="InterPro" id="IPR036052">
    <property type="entry name" value="TrpB-like_PALP_sf"/>
</dbReference>
<keyword evidence="8" id="KW-0456">Lyase</keyword>
<dbReference type="EMBL" id="CZBO01000003">
    <property type="protein sequence ID" value="CUQ06481.1"/>
    <property type="molecule type" value="Genomic_DNA"/>
</dbReference>
<dbReference type="Gene3D" id="3.90.1380.10">
    <property type="entry name" value="Threonine synthase, N-terminal domain"/>
    <property type="match status" value="1"/>
</dbReference>
<dbReference type="Pfam" id="PF00291">
    <property type="entry name" value="PALP"/>
    <property type="match status" value="1"/>
</dbReference>
<reference evidence="8 9" key="1">
    <citation type="submission" date="2015-09" db="EMBL/GenBank/DDBJ databases">
        <authorList>
            <consortium name="Pathogen Informatics"/>
        </authorList>
    </citation>
    <scope>NUCLEOTIDE SEQUENCE [LARGE SCALE GENOMIC DNA]</scope>
    <source>
        <strain evidence="8 9">2789STDY5834956</strain>
    </source>
</reference>
<evidence type="ECO:0000313" key="9">
    <source>
        <dbReference type="Proteomes" id="UP000095563"/>
    </source>
</evidence>
<comment type="similarity">
    <text evidence="2">Belongs to the threonine synthase family.</text>
</comment>